<accession>A0A0N0UN47</accession>
<dbReference type="RefSeq" id="WP_053972851.1">
    <property type="nucleotide sequence ID" value="NZ_FNUE01000002.1"/>
</dbReference>
<gene>
    <name evidence="1" type="ORF">I602_127</name>
    <name evidence="2" type="ORF">SAMN05444353_2693</name>
</gene>
<reference evidence="1 3" key="1">
    <citation type="submission" date="2015-07" db="EMBL/GenBank/DDBJ databases">
        <title>Genome of Polaribacter dokdonenesis DSW-5, isolated from seawater off Dokdo in Korea.</title>
        <authorList>
            <person name="Yoon K."/>
            <person name="Song J.Y."/>
            <person name="Kim J.F."/>
        </authorList>
    </citation>
    <scope>NUCLEOTIDE SEQUENCE [LARGE SCALE GENOMIC DNA]</scope>
    <source>
        <strain evidence="1 3">DSW-5</strain>
    </source>
</reference>
<dbReference type="OrthoDB" id="6385145at2"/>
<dbReference type="AlphaFoldDB" id="A0A0N0UN47"/>
<dbReference type="Proteomes" id="UP000037716">
    <property type="component" value="Unassembled WGS sequence"/>
</dbReference>
<evidence type="ECO:0000313" key="3">
    <source>
        <dbReference type="Proteomes" id="UP000037716"/>
    </source>
</evidence>
<name>A0A0N0UN47_9FLAO</name>
<protein>
    <submittedName>
        <fullName evidence="2">Gluconate 2-dehydrogenase subunit 3</fullName>
    </submittedName>
</protein>
<sequence>MKRREAIKNIGFAAGFAVIAPSFLSMLQSCTTEELWTPKFLKEEEQKALISIVDIILPKTENTPSATEMNVPQFIDKYIDEVLELEDQEITRAGFDSIIAKLKTNSDDSIDDVTVEQYTALLDKHLLVKDQDDAERLANPESELMTTSEFLGQIKWMTINAFLSSEYVGENILVYEPVPTAYYCGDLQELTGGKSYSL</sequence>
<dbReference type="STRING" id="1300348.I602_127"/>
<evidence type="ECO:0000313" key="1">
    <source>
        <dbReference type="EMBL" id="KOY50567.1"/>
    </source>
</evidence>
<dbReference type="PATRIC" id="fig|1300348.6.peg.129"/>
<comment type="caution">
    <text evidence="1">The sequence shown here is derived from an EMBL/GenBank/DDBJ whole genome shotgun (WGS) entry which is preliminary data.</text>
</comment>
<proteinExistence type="predicted"/>
<organism evidence="1 3">
    <name type="scientific">Polaribacter dokdonensis DSW-5</name>
    <dbReference type="NCBI Taxonomy" id="1300348"/>
    <lineage>
        <taxon>Bacteria</taxon>
        <taxon>Pseudomonadati</taxon>
        <taxon>Bacteroidota</taxon>
        <taxon>Flavobacteriia</taxon>
        <taxon>Flavobacteriales</taxon>
        <taxon>Flavobacteriaceae</taxon>
    </lineage>
</organism>
<dbReference type="EMBL" id="FNUE01000002">
    <property type="protein sequence ID" value="SEE60867.1"/>
    <property type="molecule type" value="Genomic_DNA"/>
</dbReference>
<dbReference type="Pfam" id="PF13618">
    <property type="entry name" value="Gluconate_2-dh3"/>
    <property type="match status" value="1"/>
</dbReference>
<dbReference type="InterPro" id="IPR027056">
    <property type="entry name" value="Gluconate_2DH_su3"/>
</dbReference>
<keyword evidence="4" id="KW-1185">Reference proteome</keyword>
<dbReference type="Proteomes" id="UP000183071">
    <property type="component" value="Unassembled WGS sequence"/>
</dbReference>
<evidence type="ECO:0000313" key="2">
    <source>
        <dbReference type="EMBL" id="SEE60867.1"/>
    </source>
</evidence>
<dbReference type="PROSITE" id="PS51257">
    <property type="entry name" value="PROKAR_LIPOPROTEIN"/>
    <property type="match status" value="1"/>
</dbReference>
<reference evidence="2 4" key="2">
    <citation type="submission" date="2016-10" db="EMBL/GenBank/DDBJ databases">
        <authorList>
            <person name="Varghese N."/>
            <person name="Submissions S."/>
        </authorList>
    </citation>
    <scope>NUCLEOTIDE SEQUENCE [LARGE SCALE GENOMIC DNA]</scope>
    <source>
        <strain evidence="2 4">DSW-5</strain>
    </source>
</reference>
<evidence type="ECO:0000313" key="4">
    <source>
        <dbReference type="Proteomes" id="UP000183071"/>
    </source>
</evidence>
<dbReference type="EMBL" id="LGBR01000001">
    <property type="protein sequence ID" value="KOY50567.1"/>
    <property type="molecule type" value="Genomic_DNA"/>
</dbReference>